<keyword evidence="3" id="KW-1185">Reference proteome</keyword>
<evidence type="ECO:0000313" key="2">
    <source>
        <dbReference type="EMBL" id="MDH6218133.1"/>
    </source>
</evidence>
<name>A0ABT6LP99_9ACTN</name>
<keyword evidence="1" id="KW-0472">Membrane</keyword>
<keyword evidence="2" id="KW-0449">Lipoprotein</keyword>
<evidence type="ECO:0000256" key="1">
    <source>
        <dbReference type="SAM" id="Phobius"/>
    </source>
</evidence>
<proteinExistence type="predicted"/>
<dbReference type="Proteomes" id="UP001160499">
    <property type="component" value="Unassembled WGS sequence"/>
</dbReference>
<sequence length="44" mass="4439">MTSVYGGPELVLLALAGTAVAVLGSLLPTGWAARIRTATALRAE</sequence>
<accession>A0ABT6LP99</accession>
<feature type="transmembrane region" description="Helical" evidence="1">
    <location>
        <begin position="12"/>
        <end position="33"/>
    </location>
</feature>
<organism evidence="2 3">
    <name type="scientific">Streptomyces pseudovenezuelae</name>
    <dbReference type="NCBI Taxonomy" id="67350"/>
    <lineage>
        <taxon>Bacteria</taxon>
        <taxon>Bacillati</taxon>
        <taxon>Actinomycetota</taxon>
        <taxon>Actinomycetes</taxon>
        <taxon>Kitasatosporales</taxon>
        <taxon>Streptomycetaceae</taxon>
        <taxon>Streptomyces</taxon>
        <taxon>Streptomyces aurantiacus group</taxon>
    </lineage>
</organism>
<evidence type="ECO:0000313" key="3">
    <source>
        <dbReference type="Proteomes" id="UP001160499"/>
    </source>
</evidence>
<dbReference type="EMBL" id="JARXVH010000008">
    <property type="protein sequence ID" value="MDH6218133.1"/>
    <property type="molecule type" value="Genomic_DNA"/>
</dbReference>
<dbReference type="RefSeq" id="WP_280879096.1">
    <property type="nucleotide sequence ID" value="NZ_JARXVH010000008.1"/>
</dbReference>
<reference evidence="2 3" key="1">
    <citation type="submission" date="2023-04" db="EMBL/GenBank/DDBJ databases">
        <title>Forest soil microbial communities from Buena Vista Peninsula, Colon Province, Panama.</title>
        <authorList>
            <person name="Bouskill N."/>
        </authorList>
    </citation>
    <scope>NUCLEOTIDE SEQUENCE [LARGE SCALE GENOMIC DNA]</scope>
    <source>
        <strain evidence="2 3">GGS1</strain>
    </source>
</reference>
<keyword evidence="1" id="KW-0812">Transmembrane</keyword>
<gene>
    <name evidence="2" type="ORF">M2283_005465</name>
</gene>
<keyword evidence="1" id="KW-1133">Transmembrane helix</keyword>
<protein>
    <submittedName>
        <fullName evidence="2">ABC-type lipoprotein release transport system permease subunit</fullName>
    </submittedName>
</protein>
<comment type="caution">
    <text evidence="2">The sequence shown here is derived from an EMBL/GenBank/DDBJ whole genome shotgun (WGS) entry which is preliminary data.</text>
</comment>